<evidence type="ECO:0000313" key="3">
    <source>
        <dbReference type="Proteomes" id="UP000463951"/>
    </source>
</evidence>
<dbReference type="Proteomes" id="UP000463951">
    <property type="component" value="Chromosome"/>
</dbReference>
<organism evidence="2 3">
    <name type="scientific">Streptomyces antimycoticus</name>
    <dbReference type="NCBI Taxonomy" id="68175"/>
    <lineage>
        <taxon>Bacteria</taxon>
        <taxon>Bacillati</taxon>
        <taxon>Actinomycetota</taxon>
        <taxon>Actinomycetes</taxon>
        <taxon>Kitasatosporales</taxon>
        <taxon>Streptomycetaceae</taxon>
        <taxon>Streptomyces</taxon>
        <taxon>Streptomyces violaceusniger group</taxon>
    </lineage>
</organism>
<feature type="region of interest" description="Disordered" evidence="1">
    <location>
        <begin position="106"/>
        <end position="132"/>
    </location>
</feature>
<reference evidence="2 3" key="1">
    <citation type="journal article" date="2020" name="Int. J. Syst. Evol. Microbiol.">
        <title>Reclassification of Streptomyces castelarensis and Streptomyces sporoclivatus as later heterotypic synonyms of Streptomyces antimycoticus.</title>
        <authorList>
            <person name="Komaki H."/>
            <person name="Tamura T."/>
        </authorList>
    </citation>
    <scope>NUCLEOTIDE SEQUENCE [LARGE SCALE GENOMIC DNA]</scope>
    <source>
        <strain evidence="2 3">NBRC 100767</strain>
    </source>
</reference>
<dbReference type="EMBL" id="AP019620">
    <property type="protein sequence ID" value="BBJ37839.1"/>
    <property type="molecule type" value="Genomic_DNA"/>
</dbReference>
<evidence type="ECO:0000256" key="1">
    <source>
        <dbReference type="SAM" id="MobiDB-lite"/>
    </source>
</evidence>
<accession>A0A499UL45</accession>
<name>A0A499UL45_9ACTN</name>
<proteinExistence type="predicted"/>
<feature type="compositionally biased region" description="Basic residues" evidence="1">
    <location>
        <begin position="107"/>
        <end position="120"/>
    </location>
</feature>
<evidence type="ECO:0000313" key="2">
    <source>
        <dbReference type="EMBL" id="BBJ37839.1"/>
    </source>
</evidence>
<gene>
    <name evidence="2" type="ORF">SSPO_005570</name>
</gene>
<sequence>MGPASVRSACPQAWRQDSFRNLLGYLAHLEPDQLEYARGFLIAMYNDTRKVLRETGRPCNPATVVREVVARFALAVTAAARRLARGEVTMQEIVDSMEILDRVHSMGGRRRPAAGRRSRGRGSGPQWRPARSRSVCGGMYLTTVHRR</sequence>
<protein>
    <submittedName>
        <fullName evidence="2">Uncharacterized protein</fullName>
    </submittedName>
</protein>
<dbReference type="AlphaFoldDB" id="A0A499UL45"/>